<feature type="domain" description="Cytochrome b561" evidence="12">
    <location>
        <begin position="1"/>
        <end position="203"/>
    </location>
</feature>
<protein>
    <recommendedName>
        <fullName evidence="12">Cytochrome b561 domain-containing protein</fullName>
    </recommendedName>
</protein>
<dbReference type="GO" id="GO:0016020">
    <property type="term" value="C:membrane"/>
    <property type="evidence" value="ECO:0007669"/>
    <property type="project" value="UniProtKB-SubCell"/>
</dbReference>
<evidence type="ECO:0000256" key="5">
    <source>
        <dbReference type="ARBA" id="ARBA00022692"/>
    </source>
</evidence>
<evidence type="ECO:0000256" key="2">
    <source>
        <dbReference type="ARBA" id="ARBA00004141"/>
    </source>
</evidence>
<keyword evidence="7" id="KW-0249">Electron transport</keyword>
<keyword evidence="5 11" id="KW-0812">Transmembrane</keyword>
<dbReference type="GO" id="GO:0140575">
    <property type="term" value="F:transmembrane monodehydroascorbate reductase activity"/>
    <property type="evidence" value="ECO:0007669"/>
    <property type="project" value="InterPro"/>
</dbReference>
<evidence type="ECO:0000256" key="4">
    <source>
        <dbReference type="ARBA" id="ARBA00022617"/>
    </source>
</evidence>
<organism evidence="13 14">
    <name type="scientific">Albugo candida</name>
    <dbReference type="NCBI Taxonomy" id="65357"/>
    <lineage>
        <taxon>Eukaryota</taxon>
        <taxon>Sar</taxon>
        <taxon>Stramenopiles</taxon>
        <taxon>Oomycota</taxon>
        <taxon>Peronosporomycetes</taxon>
        <taxon>Albuginales</taxon>
        <taxon>Albuginaceae</taxon>
        <taxon>Albugo</taxon>
    </lineage>
</organism>
<dbReference type="PROSITE" id="PS50939">
    <property type="entry name" value="CYTOCHROME_B561"/>
    <property type="match status" value="1"/>
</dbReference>
<comment type="subcellular location">
    <subcellularLocation>
        <location evidence="2">Membrane</location>
        <topology evidence="2">Multi-pass membrane protein</topology>
    </subcellularLocation>
</comment>
<name>A0A024G6H8_9STRA</name>
<evidence type="ECO:0000256" key="1">
    <source>
        <dbReference type="ARBA" id="ARBA00001970"/>
    </source>
</evidence>
<feature type="transmembrane region" description="Helical" evidence="11">
    <location>
        <begin position="105"/>
        <end position="126"/>
    </location>
</feature>
<evidence type="ECO:0000256" key="11">
    <source>
        <dbReference type="SAM" id="Phobius"/>
    </source>
</evidence>
<keyword evidence="6" id="KW-0479">Metal-binding</keyword>
<dbReference type="Proteomes" id="UP000053237">
    <property type="component" value="Unassembled WGS sequence"/>
</dbReference>
<gene>
    <name evidence="13" type="ORF">BN9_029630</name>
</gene>
<keyword evidence="3" id="KW-0813">Transport</keyword>
<evidence type="ECO:0000256" key="10">
    <source>
        <dbReference type="ARBA" id="ARBA00023136"/>
    </source>
</evidence>
<dbReference type="InParanoid" id="A0A024G6H8"/>
<evidence type="ECO:0000313" key="13">
    <source>
        <dbReference type="EMBL" id="CCI42179.1"/>
    </source>
</evidence>
<evidence type="ECO:0000259" key="12">
    <source>
        <dbReference type="PROSITE" id="PS50939"/>
    </source>
</evidence>
<accession>A0A024G6H8</accession>
<evidence type="ECO:0000256" key="9">
    <source>
        <dbReference type="ARBA" id="ARBA00023004"/>
    </source>
</evidence>
<sequence length="208" mass="23368">MARAQVFVLCVLFMTPCCCILYACIRTQTLFALHPALNSISQLFLAPMALFVMSERKNSSNYTRRVRLTQIHLACQLLAFSCMLVGGVVIYANKSMSKKQHFTSSHSWVAVLSFGFYIVNLFSGVIRTVCAGKRIKWLWRDTYHRIIGFSSSAFGAMTVVQGLNSGVWGLNQFGHQNRFNLALMIVLGYLFLLGRALVADQNAYRNTS</sequence>
<dbReference type="Gene3D" id="1.20.120.1770">
    <property type="match status" value="1"/>
</dbReference>
<feature type="transmembrane region" description="Helical" evidence="11">
    <location>
        <begin position="146"/>
        <end position="167"/>
    </location>
</feature>
<dbReference type="InterPro" id="IPR045150">
    <property type="entry name" value="CYB561D1/2"/>
</dbReference>
<keyword evidence="9" id="KW-0408">Iron</keyword>
<keyword evidence="8 11" id="KW-1133">Transmembrane helix</keyword>
<dbReference type="GO" id="GO:0046872">
    <property type="term" value="F:metal ion binding"/>
    <property type="evidence" value="ECO:0007669"/>
    <property type="project" value="UniProtKB-KW"/>
</dbReference>
<dbReference type="Pfam" id="PF03188">
    <property type="entry name" value="Cytochrom_B561"/>
    <property type="match status" value="1"/>
</dbReference>
<keyword evidence="4" id="KW-0349">Heme</keyword>
<proteinExistence type="predicted"/>
<dbReference type="PANTHER" id="PTHR15422">
    <property type="entry name" value="OS05G0565100 PROTEIN"/>
    <property type="match status" value="1"/>
</dbReference>
<keyword evidence="14" id="KW-1185">Reference proteome</keyword>
<reference evidence="13 14" key="1">
    <citation type="submission" date="2012-05" db="EMBL/GenBank/DDBJ databases">
        <title>Recombination and specialization in a pathogen metapopulation.</title>
        <authorList>
            <person name="Gardiner A."/>
            <person name="Kemen E."/>
            <person name="Schultz-Larsen T."/>
            <person name="MacLean D."/>
            <person name="Van Oosterhout C."/>
            <person name="Jones J.D.G."/>
        </authorList>
    </citation>
    <scope>NUCLEOTIDE SEQUENCE [LARGE SCALE GENOMIC DNA]</scope>
    <source>
        <strain evidence="13 14">Ac Nc2</strain>
    </source>
</reference>
<evidence type="ECO:0000256" key="3">
    <source>
        <dbReference type="ARBA" id="ARBA00022448"/>
    </source>
</evidence>
<dbReference type="PANTHER" id="PTHR15422:SF45">
    <property type="entry name" value="CYTOCHROME B561 DOMAIN-CONTAINING PROTEIN"/>
    <property type="match status" value="1"/>
</dbReference>
<evidence type="ECO:0000256" key="6">
    <source>
        <dbReference type="ARBA" id="ARBA00022723"/>
    </source>
</evidence>
<dbReference type="SMART" id="SM00665">
    <property type="entry name" value="B561"/>
    <property type="match status" value="1"/>
</dbReference>
<dbReference type="AlphaFoldDB" id="A0A024G6H8"/>
<feature type="transmembrane region" description="Helical" evidence="11">
    <location>
        <begin position="179"/>
        <end position="198"/>
    </location>
</feature>
<feature type="transmembrane region" description="Helical" evidence="11">
    <location>
        <begin position="29"/>
        <end position="52"/>
    </location>
</feature>
<dbReference type="InterPro" id="IPR006593">
    <property type="entry name" value="Cyt_b561/ferric_Rdtase_TM"/>
</dbReference>
<comment type="caution">
    <text evidence="13">The sequence shown here is derived from an EMBL/GenBank/DDBJ whole genome shotgun (WGS) entry which is preliminary data.</text>
</comment>
<dbReference type="PROSITE" id="PS51257">
    <property type="entry name" value="PROKAR_LIPOPROTEIN"/>
    <property type="match status" value="1"/>
</dbReference>
<keyword evidence="10 11" id="KW-0472">Membrane</keyword>
<evidence type="ECO:0000313" key="14">
    <source>
        <dbReference type="Proteomes" id="UP000053237"/>
    </source>
</evidence>
<dbReference type="EMBL" id="CAIX01000030">
    <property type="protein sequence ID" value="CCI42179.1"/>
    <property type="molecule type" value="Genomic_DNA"/>
</dbReference>
<dbReference type="OrthoDB" id="432881at2759"/>
<evidence type="ECO:0000256" key="7">
    <source>
        <dbReference type="ARBA" id="ARBA00022982"/>
    </source>
</evidence>
<comment type="cofactor">
    <cofactor evidence="1">
        <name>heme b</name>
        <dbReference type="ChEBI" id="CHEBI:60344"/>
    </cofactor>
</comment>
<feature type="transmembrane region" description="Helical" evidence="11">
    <location>
        <begin position="73"/>
        <end position="93"/>
    </location>
</feature>
<evidence type="ECO:0000256" key="8">
    <source>
        <dbReference type="ARBA" id="ARBA00022989"/>
    </source>
</evidence>